<comment type="catalytic activity">
    <reaction evidence="16 20">
        <text>DNA(n) + a 2'-deoxyribonucleoside 5'-triphosphate = DNA(n+1) + diphosphate</text>
        <dbReference type="Rhea" id="RHEA:22508"/>
        <dbReference type="Rhea" id="RHEA-COMP:17339"/>
        <dbReference type="Rhea" id="RHEA-COMP:17340"/>
        <dbReference type="ChEBI" id="CHEBI:33019"/>
        <dbReference type="ChEBI" id="CHEBI:61560"/>
        <dbReference type="ChEBI" id="CHEBI:173112"/>
        <dbReference type="EC" id="2.7.7.7"/>
    </reaction>
</comment>
<dbReference type="InterPro" id="IPR006054">
    <property type="entry name" value="DnaQ"/>
</dbReference>
<evidence type="ECO:0000256" key="12">
    <source>
        <dbReference type="ARBA" id="ARBA00022932"/>
    </source>
</evidence>
<dbReference type="InterPro" id="IPR006309">
    <property type="entry name" value="DnaQ_proteo"/>
</dbReference>
<evidence type="ECO:0000256" key="13">
    <source>
        <dbReference type="ARBA" id="ARBA00023211"/>
    </source>
</evidence>
<dbReference type="SMART" id="SM00479">
    <property type="entry name" value="EXOIII"/>
    <property type="match status" value="1"/>
</dbReference>
<keyword evidence="8 19" id="KW-0479">Metal-binding</keyword>
<feature type="binding site" evidence="18">
    <location>
        <position position="57"/>
    </location>
    <ligand>
        <name>substrate</name>
    </ligand>
</feature>
<dbReference type="OrthoDB" id="9804290at2"/>
<dbReference type="NCBIfam" id="NF004316">
    <property type="entry name" value="PRK05711.1"/>
    <property type="match status" value="1"/>
</dbReference>
<feature type="binding site" evidence="18">
    <location>
        <position position="9"/>
    </location>
    <ligand>
        <name>substrate</name>
    </ligand>
</feature>
<keyword evidence="10 20" id="KW-0269">Exonuclease</keyword>
<evidence type="ECO:0000256" key="1">
    <source>
        <dbReference type="ARBA" id="ARBA00001936"/>
    </source>
</evidence>
<dbReference type="NCBIfam" id="TIGR01406">
    <property type="entry name" value="dnaQ_proteo"/>
    <property type="match status" value="1"/>
</dbReference>
<evidence type="ECO:0000256" key="6">
    <source>
        <dbReference type="ARBA" id="ARBA00022705"/>
    </source>
</evidence>
<dbReference type="GO" id="GO:0046872">
    <property type="term" value="F:metal ion binding"/>
    <property type="evidence" value="ECO:0007669"/>
    <property type="project" value="UniProtKB-KW"/>
</dbReference>
<keyword evidence="5 20" id="KW-0548">Nucleotidyltransferase</keyword>
<feature type="binding site" evidence="19">
    <location>
        <position position="7"/>
    </location>
    <ligand>
        <name>a divalent metal cation</name>
        <dbReference type="ChEBI" id="CHEBI:60240"/>
        <label>1</label>
        <note>catalytic</note>
    </ligand>
</feature>
<feature type="binding site" evidence="18">
    <location>
        <position position="52"/>
    </location>
    <ligand>
        <name>substrate</name>
    </ligand>
</feature>
<evidence type="ECO:0000313" key="23">
    <source>
        <dbReference type="Proteomes" id="UP000253529"/>
    </source>
</evidence>
<keyword evidence="13 19" id="KW-0464">Manganese</keyword>
<dbReference type="CDD" id="cd06131">
    <property type="entry name" value="DNA_pol_III_epsilon_Ecoli_like"/>
    <property type="match status" value="1"/>
</dbReference>
<comment type="caution">
    <text evidence="22">The sequence shown here is derived from an EMBL/GenBank/DDBJ whole genome shotgun (WGS) entry which is preliminary data.</text>
</comment>
<comment type="cofactor">
    <cofactor evidence="19">
        <name>Mg(2+)</name>
        <dbReference type="ChEBI" id="CHEBI:18420"/>
    </cofactor>
    <cofactor evidence="19">
        <name>Mn(2+)</name>
        <dbReference type="ChEBI" id="CHEBI:29035"/>
    </cofactor>
    <text evidence="19">Binds 2 divalent metal cations. Magnesium or manganese.</text>
</comment>
<evidence type="ECO:0000313" key="22">
    <source>
        <dbReference type="EMBL" id="RBP16375.1"/>
    </source>
</evidence>
<dbReference type="AlphaFoldDB" id="A0A366FRL5"/>
<keyword evidence="11 19" id="KW-0460">Magnesium</keyword>
<dbReference type="PANTHER" id="PTHR30231:SF41">
    <property type="entry name" value="DNA POLYMERASE III SUBUNIT EPSILON"/>
    <property type="match status" value="1"/>
</dbReference>
<evidence type="ECO:0000256" key="18">
    <source>
        <dbReference type="PIRSR" id="PIRSR606309-2"/>
    </source>
</evidence>
<dbReference type="Pfam" id="PF00929">
    <property type="entry name" value="RNase_T"/>
    <property type="match status" value="1"/>
</dbReference>
<comment type="function">
    <text evidence="14 20">DNA polymerase III is a complex, multichain enzyme responsible for most of the replicative synthesis in bacteria. The epsilon subunit contain the editing function and is a proofreading 3'-5' exonuclease.</text>
</comment>
<feature type="binding site" evidence="18">
    <location>
        <position position="7"/>
    </location>
    <ligand>
        <name>substrate</name>
    </ligand>
</feature>
<dbReference type="EC" id="2.7.7.7" evidence="2 20"/>
<evidence type="ECO:0000256" key="9">
    <source>
        <dbReference type="ARBA" id="ARBA00022801"/>
    </source>
</evidence>
<evidence type="ECO:0000256" key="20">
    <source>
        <dbReference type="RuleBase" id="RU364087"/>
    </source>
</evidence>
<gene>
    <name evidence="20" type="primary">dnaQ</name>
    <name evidence="22" type="ORF">DFR50_10516</name>
</gene>
<feature type="binding site" evidence="18">
    <location>
        <position position="155"/>
    </location>
    <ligand>
        <name>substrate</name>
    </ligand>
</feature>
<evidence type="ECO:0000256" key="15">
    <source>
        <dbReference type="ARBA" id="ARBA00026073"/>
    </source>
</evidence>
<proteinExistence type="predicted"/>
<sequence length="238" mass="26160">MREIVLDTETTGLSPAEGHRLLEIGAVEIIHQAPSGRVFHHLINPERDVPEEAARVHGHTAEHLRDKPVFAAVVDEFLAFVGDARIVIHNAEFDMRFLNAELALLGREPIALERVVDTLALARKKHPGQSNSLDALCDRYRIDRSKRVKHGALLDAEILVEIYSELTGGRQRSLSFDDARDVGGAGFAPTSRPLAPRPARAARLRPEEAEAHAAFLTALGEGAIWLRYPVAVEARTGT</sequence>
<dbReference type="GO" id="GO:0003677">
    <property type="term" value="F:DNA binding"/>
    <property type="evidence" value="ECO:0007669"/>
    <property type="project" value="InterPro"/>
</dbReference>
<evidence type="ECO:0000259" key="21">
    <source>
        <dbReference type="SMART" id="SM00479"/>
    </source>
</evidence>
<accession>A0A366FRL5</accession>
<evidence type="ECO:0000256" key="10">
    <source>
        <dbReference type="ARBA" id="ARBA00022839"/>
    </source>
</evidence>
<evidence type="ECO:0000256" key="2">
    <source>
        <dbReference type="ARBA" id="ARBA00012417"/>
    </source>
</evidence>
<evidence type="ECO:0000256" key="11">
    <source>
        <dbReference type="ARBA" id="ARBA00022842"/>
    </source>
</evidence>
<reference evidence="22 23" key="1">
    <citation type="submission" date="2018-06" db="EMBL/GenBank/DDBJ databases">
        <title>Genomic Encyclopedia of Type Strains, Phase IV (KMG-IV): sequencing the most valuable type-strain genomes for metagenomic binning, comparative biology and taxonomic classification.</title>
        <authorList>
            <person name="Goeker M."/>
        </authorList>
    </citation>
    <scope>NUCLEOTIDE SEQUENCE [LARGE SCALE GENOMIC DNA]</scope>
    <source>
        <strain evidence="22 23">DSM 24875</strain>
    </source>
</reference>
<keyword evidence="9 20" id="KW-0378">Hydrolase</keyword>
<evidence type="ECO:0000256" key="14">
    <source>
        <dbReference type="ARBA" id="ARBA00025483"/>
    </source>
</evidence>
<protein>
    <recommendedName>
        <fullName evidence="3 20">DNA polymerase III subunit epsilon</fullName>
        <ecNumber evidence="2 20">2.7.7.7</ecNumber>
    </recommendedName>
</protein>
<evidence type="ECO:0000256" key="17">
    <source>
        <dbReference type="PIRSR" id="PIRSR606309-1"/>
    </source>
</evidence>
<dbReference type="GO" id="GO:0003887">
    <property type="term" value="F:DNA-directed DNA polymerase activity"/>
    <property type="evidence" value="ECO:0007669"/>
    <property type="project" value="UniProtKB-KW"/>
</dbReference>
<feature type="active site" description="Proton acceptor" evidence="17">
    <location>
        <position position="150"/>
    </location>
</feature>
<dbReference type="RefSeq" id="WP_113888190.1">
    <property type="nucleotide sequence ID" value="NZ_QNRK01000005.1"/>
</dbReference>
<dbReference type="Gene3D" id="3.30.420.10">
    <property type="entry name" value="Ribonuclease H-like superfamily/Ribonuclease H"/>
    <property type="match status" value="1"/>
</dbReference>
<keyword evidence="6 20" id="KW-0235">DNA replication</keyword>
<dbReference type="InterPro" id="IPR012337">
    <property type="entry name" value="RNaseH-like_sf"/>
</dbReference>
<name>A0A366FRL5_9HYPH</name>
<keyword evidence="12 20" id="KW-0239">DNA-directed DNA polymerase</keyword>
<dbReference type="GO" id="GO:0005829">
    <property type="term" value="C:cytosol"/>
    <property type="evidence" value="ECO:0007669"/>
    <property type="project" value="TreeGrafter"/>
</dbReference>
<evidence type="ECO:0000256" key="4">
    <source>
        <dbReference type="ARBA" id="ARBA00022679"/>
    </source>
</evidence>
<evidence type="ECO:0000256" key="3">
    <source>
        <dbReference type="ARBA" id="ARBA00020352"/>
    </source>
</evidence>
<dbReference type="InterPro" id="IPR036397">
    <property type="entry name" value="RNaseH_sf"/>
</dbReference>
<evidence type="ECO:0000256" key="16">
    <source>
        <dbReference type="ARBA" id="ARBA00049244"/>
    </source>
</evidence>
<feature type="binding site" evidence="19">
    <location>
        <position position="155"/>
    </location>
    <ligand>
        <name>a divalent metal cation</name>
        <dbReference type="ChEBI" id="CHEBI:60240"/>
        <label>1</label>
        <note>catalytic</note>
    </ligand>
</feature>
<feature type="binding site" evidence="19">
    <location>
        <position position="9"/>
    </location>
    <ligand>
        <name>a divalent metal cation</name>
        <dbReference type="ChEBI" id="CHEBI:60240"/>
        <label>1</label>
        <note>catalytic</note>
    </ligand>
</feature>
<dbReference type="EMBL" id="QNRK01000005">
    <property type="protein sequence ID" value="RBP16375.1"/>
    <property type="molecule type" value="Genomic_DNA"/>
</dbReference>
<dbReference type="InterPro" id="IPR013520">
    <property type="entry name" value="Ribonucl_H"/>
</dbReference>
<organism evidence="22 23">
    <name type="scientific">Roseiarcus fermentans</name>
    <dbReference type="NCBI Taxonomy" id="1473586"/>
    <lineage>
        <taxon>Bacteria</taxon>
        <taxon>Pseudomonadati</taxon>
        <taxon>Pseudomonadota</taxon>
        <taxon>Alphaproteobacteria</taxon>
        <taxon>Hyphomicrobiales</taxon>
        <taxon>Roseiarcaceae</taxon>
        <taxon>Roseiarcus</taxon>
    </lineage>
</organism>
<keyword evidence="23" id="KW-1185">Reference proteome</keyword>
<dbReference type="SUPFAM" id="SSF53098">
    <property type="entry name" value="Ribonuclease H-like"/>
    <property type="match status" value="1"/>
</dbReference>
<keyword evidence="4 20" id="KW-0808">Transferase</keyword>
<feature type="domain" description="Exonuclease" evidence="21">
    <location>
        <begin position="2"/>
        <end position="172"/>
    </location>
</feature>
<dbReference type="GO" id="GO:0045004">
    <property type="term" value="P:DNA replication proofreading"/>
    <property type="evidence" value="ECO:0007669"/>
    <property type="project" value="TreeGrafter"/>
</dbReference>
<evidence type="ECO:0000256" key="19">
    <source>
        <dbReference type="PIRSR" id="PIRSR606309-3"/>
    </source>
</evidence>
<evidence type="ECO:0000256" key="5">
    <source>
        <dbReference type="ARBA" id="ARBA00022695"/>
    </source>
</evidence>
<dbReference type="PANTHER" id="PTHR30231">
    <property type="entry name" value="DNA POLYMERASE III SUBUNIT EPSILON"/>
    <property type="match status" value="1"/>
</dbReference>
<comment type="subunit">
    <text evidence="15 20">DNA polymerase III contains a core (composed of alpha, epsilon and theta chains) that associates with a tau subunit. This core dimerizes to form the POLIII' complex. PolIII' associates with the gamma complex (composed of gamma, delta, delta', psi and chi chains) and with the beta chain to form the complete DNA polymerase III complex.</text>
</comment>
<evidence type="ECO:0000256" key="7">
    <source>
        <dbReference type="ARBA" id="ARBA00022722"/>
    </source>
</evidence>
<dbReference type="FunFam" id="3.30.420.10:FF:000012">
    <property type="entry name" value="DNA polymerase III subunit epsilon"/>
    <property type="match status" value="1"/>
</dbReference>
<dbReference type="Proteomes" id="UP000253529">
    <property type="component" value="Unassembled WGS sequence"/>
</dbReference>
<keyword evidence="7 20" id="KW-0540">Nuclease</keyword>
<dbReference type="GO" id="GO:0008408">
    <property type="term" value="F:3'-5' exonuclease activity"/>
    <property type="evidence" value="ECO:0007669"/>
    <property type="project" value="TreeGrafter"/>
</dbReference>
<dbReference type="NCBIfam" id="TIGR00573">
    <property type="entry name" value="dnaq"/>
    <property type="match status" value="1"/>
</dbReference>
<comment type="cofactor">
    <cofactor evidence="1 20">
        <name>Mn(2+)</name>
        <dbReference type="ChEBI" id="CHEBI:29035"/>
    </cofactor>
</comment>
<evidence type="ECO:0000256" key="8">
    <source>
        <dbReference type="ARBA" id="ARBA00022723"/>
    </source>
</evidence>